<gene>
    <name evidence="9" type="primary">NIP7-1_1</name>
    <name evidence="9" type="ORF">g.74840</name>
</gene>
<feature type="transmembrane region" description="Helical" evidence="8">
    <location>
        <begin position="57"/>
        <end position="81"/>
    </location>
</feature>
<keyword evidence="5 8" id="KW-0472">Membrane</keyword>
<dbReference type="SUPFAM" id="SSF81338">
    <property type="entry name" value="Aquaporin-like"/>
    <property type="match status" value="1"/>
</dbReference>
<evidence type="ECO:0000313" key="9">
    <source>
        <dbReference type="EMBL" id="JAT42832.1"/>
    </source>
</evidence>
<dbReference type="PROSITE" id="PS00221">
    <property type="entry name" value="MIP"/>
    <property type="match status" value="1"/>
</dbReference>
<evidence type="ECO:0000256" key="1">
    <source>
        <dbReference type="ARBA" id="ARBA00004141"/>
    </source>
</evidence>
<dbReference type="PANTHER" id="PTHR45724">
    <property type="entry name" value="AQUAPORIN NIP2-1"/>
    <property type="match status" value="1"/>
</dbReference>
<feature type="compositionally biased region" description="Basic and acidic residues" evidence="7">
    <location>
        <begin position="23"/>
        <end position="37"/>
    </location>
</feature>
<name>A0A1D1XKE0_9ARAE</name>
<comment type="subcellular location">
    <subcellularLocation>
        <location evidence="1">Membrane</location>
        <topology evidence="1">Multi-pass membrane protein</topology>
    </subcellularLocation>
</comment>
<comment type="similarity">
    <text evidence="6">Belongs to the MIP/aquaporin (TC 1.A.8) family.</text>
</comment>
<evidence type="ECO:0000256" key="8">
    <source>
        <dbReference type="SAM" id="Phobius"/>
    </source>
</evidence>
<dbReference type="AlphaFoldDB" id="A0A1D1XKE0"/>
<keyword evidence="2 6" id="KW-0813">Transport</keyword>
<evidence type="ECO:0000256" key="6">
    <source>
        <dbReference type="RuleBase" id="RU000477"/>
    </source>
</evidence>
<keyword evidence="3 6" id="KW-0812">Transmembrane</keyword>
<evidence type="ECO:0000256" key="4">
    <source>
        <dbReference type="ARBA" id="ARBA00022989"/>
    </source>
</evidence>
<feature type="transmembrane region" description="Helical" evidence="8">
    <location>
        <begin position="200"/>
        <end position="222"/>
    </location>
</feature>
<dbReference type="PRINTS" id="PR00783">
    <property type="entry name" value="MINTRINSICP"/>
</dbReference>
<dbReference type="EMBL" id="GDJX01025104">
    <property type="protein sequence ID" value="JAT42832.1"/>
    <property type="molecule type" value="Transcribed_RNA"/>
</dbReference>
<accession>A0A1D1XKE0</accession>
<evidence type="ECO:0000256" key="7">
    <source>
        <dbReference type="SAM" id="MobiDB-lite"/>
    </source>
</evidence>
<reference evidence="9" key="1">
    <citation type="submission" date="2015-07" db="EMBL/GenBank/DDBJ databases">
        <title>Transcriptome Assembly of Anthurium amnicola.</title>
        <authorList>
            <person name="Suzuki J."/>
        </authorList>
    </citation>
    <scope>NUCLEOTIDE SEQUENCE</scope>
</reference>
<feature type="region of interest" description="Disordered" evidence="7">
    <location>
        <begin position="1"/>
        <end position="39"/>
    </location>
</feature>
<feature type="transmembrane region" description="Helical" evidence="8">
    <location>
        <begin position="132"/>
        <end position="150"/>
    </location>
</feature>
<evidence type="ECO:0000256" key="5">
    <source>
        <dbReference type="ARBA" id="ARBA00023136"/>
    </source>
</evidence>
<protein>
    <submittedName>
        <fullName evidence="9">Putative aquaporin NIP7-1</fullName>
    </submittedName>
</protein>
<dbReference type="InterPro" id="IPR023271">
    <property type="entry name" value="Aquaporin-like"/>
</dbReference>
<feature type="transmembrane region" description="Helical" evidence="8">
    <location>
        <begin position="87"/>
        <end position="111"/>
    </location>
</feature>
<dbReference type="Pfam" id="PF00230">
    <property type="entry name" value="MIP"/>
    <property type="match status" value="1"/>
</dbReference>
<feature type="transmembrane region" description="Helical" evidence="8">
    <location>
        <begin position="170"/>
        <end position="193"/>
    </location>
</feature>
<keyword evidence="4 8" id="KW-1133">Transmembrane helix</keyword>
<evidence type="ECO:0000256" key="3">
    <source>
        <dbReference type="ARBA" id="ARBA00022692"/>
    </source>
</evidence>
<feature type="transmembrane region" description="Helical" evidence="8">
    <location>
        <begin position="242"/>
        <end position="263"/>
    </location>
</feature>
<dbReference type="PANTHER" id="PTHR45724:SF26">
    <property type="entry name" value="AQUAPORIN NIP7-1-RELATED"/>
    <property type="match status" value="1"/>
</dbReference>
<evidence type="ECO:0000256" key="2">
    <source>
        <dbReference type="ARBA" id="ARBA00022448"/>
    </source>
</evidence>
<dbReference type="GO" id="GO:0016020">
    <property type="term" value="C:membrane"/>
    <property type="evidence" value="ECO:0007669"/>
    <property type="project" value="UniProtKB-SubCell"/>
</dbReference>
<dbReference type="GO" id="GO:0015267">
    <property type="term" value="F:channel activity"/>
    <property type="evidence" value="ECO:0007669"/>
    <property type="project" value="InterPro"/>
</dbReference>
<dbReference type="InterPro" id="IPR022357">
    <property type="entry name" value="MIP_CS"/>
</dbReference>
<dbReference type="Gene3D" id="1.20.1080.10">
    <property type="entry name" value="Glycerol uptake facilitator protein"/>
    <property type="match status" value="1"/>
</dbReference>
<organism evidence="9">
    <name type="scientific">Anthurium amnicola</name>
    <dbReference type="NCBI Taxonomy" id="1678845"/>
    <lineage>
        <taxon>Eukaryota</taxon>
        <taxon>Viridiplantae</taxon>
        <taxon>Streptophyta</taxon>
        <taxon>Embryophyta</taxon>
        <taxon>Tracheophyta</taxon>
        <taxon>Spermatophyta</taxon>
        <taxon>Magnoliopsida</taxon>
        <taxon>Liliopsida</taxon>
        <taxon>Araceae</taxon>
        <taxon>Pothoideae</taxon>
        <taxon>Potheae</taxon>
        <taxon>Anthurium</taxon>
    </lineage>
</organism>
<sequence length="297" mass="31537">MDGLFGKLSRKISETRSSSSASEGDRENGAESLEQREPAASLLPPQDRRHLILLRMVLAEMIGTFILVFSVWGVGACSILGKGQLGLMEYASTGCTALILIAIVIGPISGAHINPSITVAFAAIGRFPWQKVPYYVSAQMLGSLSASYVGKLVYNMPPDFLATRPMNGRISAFWAELFATMFIMLIGSAVSFNAEAIGQLASFAIGAAIALAILITGPVSGGSMNPARSFGPAVVAWKFDDLWLYFVAPTAGALAGAFLYKLIYFPLCQHRSSTSVSNASEQTMASLPSHLPSNNSS</sequence>
<dbReference type="InterPro" id="IPR000425">
    <property type="entry name" value="MIP"/>
</dbReference>
<proteinExistence type="inferred from homology"/>
<dbReference type="InterPro" id="IPR034294">
    <property type="entry name" value="Aquaporin_transptr"/>
</dbReference>